<dbReference type="InterPro" id="IPR017850">
    <property type="entry name" value="Alkaline_phosphatase_core_sf"/>
</dbReference>
<dbReference type="Proteomes" id="UP000266568">
    <property type="component" value="Unassembled WGS sequence"/>
</dbReference>
<dbReference type="EMBL" id="QXDC01000004">
    <property type="protein sequence ID" value="RIA37448.1"/>
    <property type="molecule type" value="Genomic_DNA"/>
</dbReference>
<evidence type="ECO:0000256" key="2">
    <source>
        <dbReference type="ARBA" id="ARBA00022801"/>
    </source>
</evidence>
<gene>
    <name evidence="4" type="ORF">DFR49_3333</name>
</gene>
<protein>
    <submittedName>
        <fullName evidence="4">Arylsulfatase A-like enzyme</fullName>
    </submittedName>
</protein>
<dbReference type="Gene3D" id="3.40.720.10">
    <property type="entry name" value="Alkaline Phosphatase, subunit A"/>
    <property type="match status" value="1"/>
</dbReference>
<dbReference type="InterPro" id="IPR000917">
    <property type="entry name" value="Sulfatase_N"/>
</dbReference>
<organism evidence="4 5">
    <name type="scientific">Hephaestia caeni</name>
    <dbReference type="NCBI Taxonomy" id="645617"/>
    <lineage>
        <taxon>Bacteria</taxon>
        <taxon>Pseudomonadati</taxon>
        <taxon>Pseudomonadota</taxon>
        <taxon>Alphaproteobacteria</taxon>
        <taxon>Sphingomonadales</taxon>
        <taxon>Sphingomonadaceae</taxon>
        <taxon>Hephaestia</taxon>
    </lineage>
</organism>
<comment type="similarity">
    <text evidence="1">Belongs to the sulfatase family.</text>
</comment>
<dbReference type="PROSITE" id="PS51318">
    <property type="entry name" value="TAT"/>
    <property type="match status" value="1"/>
</dbReference>
<evidence type="ECO:0000259" key="3">
    <source>
        <dbReference type="Pfam" id="PF00884"/>
    </source>
</evidence>
<dbReference type="RefSeq" id="WP_170151040.1">
    <property type="nucleotide sequence ID" value="NZ_QXDC01000004.1"/>
</dbReference>
<evidence type="ECO:0000313" key="4">
    <source>
        <dbReference type="EMBL" id="RIA37448.1"/>
    </source>
</evidence>
<dbReference type="InterPro" id="IPR006311">
    <property type="entry name" value="TAT_signal"/>
</dbReference>
<reference evidence="4 5" key="1">
    <citation type="submission" date="2018-08" db="EMBL/GenBank/DDBJ databases">
        <title>Genomic Encyclopedia of Type Strains, Phase IV (KMG-IV): sequencing the most valuable type-strain genomes for metagenomic binning, comparative biology and taxonomic classification.</title>
        <authorList>
            <person name="Goeker M."/>
        </authorList>
    </citation>
    <scope>NUCLEOTIDE SEQUENCE [LARGE SCALE GENOMIC DNA]</scope>
    <source>
        <strain evidence="4 5">DSM 25527</strain>
    </source>
</reference>
<evidence type="ECO:0000256" key="1">
    <source>
        <dbReference type="ARBA" id="ARBA00008779"/>
    </source>
</evidence>
<dbReference type="CDD" id="cd16027">
    <property type="entry name" value="SGSH"/>
    <property type="match status" value="1"/>
</dbReference>
<dbReference type="GO" id="GO:0016787">
    <property type="term" value="F:hydrolase activity"/>
    <property type="evidence" value="ECO:0007669"/>
    <property type="project" value="UniProtKB-KW"/>
</dbReference>
<dbReference type="PANTHER" id="PTHR43751">
    <property type="entry name" value="SULFATASE"/>
    <property type="match status" value="1"/>
</dbReference>
<dbReference type="Pfam" id="PF00884">
    <property type="entry name" value="Sulfatase"/>
    <property type="match status" value="1"/>
</dbReference>
<dbReference type="InterPro" id="IPR024607">
    <property type="entry name" value="Sulfatase_CS"/>
</dbReference>
<comment type="caution">
    <text evidence="4">The sequence shown here is derived from an EMBL/GenBank/DDBJ whole genome shotgun (WGS) entry which is preliminary data.</text>
</comment>
<feature type="domain" description="Sulfatase N-terminal" evidence="3">
    <location>
        <begin position="48"/>
        <end position="325"/>
    </location>
</feature>
<dbReference type="AlphaFoldDB" id="A0A397NM49"/>
<keyword evidence="5" id="KW-1185">Reference proteome</keyword>
<dbReference type="InterPro" id="IPR052701">
    <property type="entry name" value="GAG_Ulvan_Degrading_Sulfatases"/>
</dbReference>
<keyword evidence="2" id="KW-0378">Hydrolase</keyword>
<evidence type="ECO:0000313" key="5">
    <source>
        <dbReference type="Proteomes" id="UP000266568"/>
    </source>
</evidence>
<dbReference type="SUPFAM" id="SSF53649">
    <property type="entry name" value="Alkaline phosphatase-like"/>
    <property type="match status" value="1"/>
</dbReference>
<dbReference type="PROSITE" id="PS00523">
    <property type="entry name" value="SULFATASE_1"/>
    <property type="match status" value="1"/>
</dbReference>
<dbReference type="PANTHER" id="PTHR43751:SF1">
    <property type="entry name" value="SULFATASE ATSG-RELATED"/>
    <property type="match status" value="1"/>
</dbReference>
<accession>A0A397NM49</accession>
<sequence length="490" mass="53742">MTSAGDTRRAMLRKALLGAGAAVAYAGGMLPDIAVAAGIGTAARADRPDIVIFIADDLSWTDIAPNGSKDARTPHLDRLASDGTRFTRAFAASPTCTPSRSALLTGDYPMHNGAHSNHSSIFDNIGTLPAYLKAQGYRVVVAGKTDFGPPRDFPFEYLAGSTFHPDKKKAALLSRLHLEAVETLFATRDPEVPLALFVASYQPHVPWAKEPSYDPATLTLPANFVDTPEMRAAFAAYLTDVSDLDREVGVVRRSIATNGKADDTLFVFTVDHGAQLPFAKWTLNDPGIHVPFIAAWPGRVSAGRTTDAMISLTDLLPTVLDAAGAPSPQGIDGKSFLPVLTGDRDSFRDVVFASHTGDKNFNRSPMRAIRTDRWKLIVNLNASQMYVNAMTNNGRDERGFWSSWVERAKTDARAAELVRRYQHRPPVELYDLEADPYEAHNLADDPAYAAIRKTLSDRIDEWRIAQGEKLTDVPMPDDAHYGTHFYSEWR</sequence>
<name>A0A397NM49_9SPHN</name>
<proteinExistence type="inferred from homology"/>